<evidence type="ECO:0000313" key="10">
    <source>
        <dbReference type="Proteomes" id="UP000295536"/>
    </source>
</evidence>
<evidence type="ECO:0000313" key="11">
    <source>
        <dbReference type="Proteomes" id="UP000315577"/>
    </source>
</evidence>
<dbReference type="SUPFAM" id="SSF53098">
    <property type="entry name" value="Ribonuclease H-like"/>
    <property type="match status" value="1"/>
</dbReference>
<dbReference type="InterPro" id="IPR036397">
    <property type="entry name" value="RNaseH_sf"/>
</dbReference>
<feature type="transmembrane region" description="Helical" evidence="6">
    <location>
        <begin position="53"/>
        <end position="73"/>
    </location>
</feature>
<evidence type="ECO:0000256" key="1">
    <source>
        <dbReference type="ARBA" id="ARBA00012417"/>
    </source>
</evidence>
<evidence type="ECO:0000256" key="5">
    <source>
        <dbReference type="SAM" id="Coils"/>
    </source>
</evidence>
<organism evidence="8 10">
    <name type="scientific">Tepidimonas ignava</name>
    <dbReference type="NCBI Taxonomy" id="114249"/>
    <lineage>
        <taxon>Bacteria</taxon>
        <taxon>Pseudomonadati</taxon>
        <taxon>Pseudomonadota</taxon>
        <taxon>Betaproteobacteria</taxon>
        <taxon>Burkholderiales</taxon>
        <taxon>Tepidimonas</taxon>
    </lineage>
</organism>
<evidence type="ECO:0000313" key="9">
    <source>
        <dbReference type="EMBL" id="TSE23335.1"/>
    </source>
</evidence>
<sequence>MKRRVDRRLWWLLAGAAAVSLAWLGVTVGLIAVTLEPEARQRMLELLGDRWGFVLLMWLLGMAAIGWGLQRAFDVGVHPWRRLAEEAAVLLTADPPPTLRERGPADVRRVAHLFNELVRQRERWRREVDERVRAAARDIEQEKRRLAALMAELTQSVIVCNLDGRVLLYNNRARLQVRALSQAPQGLGGAELLGLGRSIYTVLDRAVLAHALDELRQRLRKGAAQPSTQFVTATRGGQLLRVQVAPVRLVEEEGRPRDTDPAAMAGFVLVLDNITREYEQAAQQQRLWANLTEAARRAVGNVRAAVEVLQLPDADAALRERLLAVIRDEVVALGDRLHEVAREGLADTTAHAPLEDMLGADVLAVLQRRLAEVPGVQIDVREPDPACWLRVESLGLAHALQRFVQRLAQDGGVERVALRLAPASGVGAAVRVTLELAWPTVHASAARCQGWVDSDAEGSAHGAVREVAQRHGGDAWVQDDPAQGQTCLRLLLPSAAPTASVEAQPAARVESRPEFYDFDLFRVSPAARAWDDVPLTELAYTVFDTETTGLNPSDGDEIIQIGATRIVNGRLLRHESFEQLVDPRRPIPRASIPIHGITPEMVRGQPDITQVLPAFHAFARDTVLVAHNAAFDMRFLQLKERLVGVSFDQPVLDTLLLSAVVHPEQPSHSLDEIAARFGIAVLGRHTALGDALVTAEVFLRLIPLLAQQGIVTLGQARQAAERTYYARLTY</sequence>
<dbReference type="InterPro" id="IPR035965">
    <property type="entry name" value="PAS-like_dom_sf"/>
</dbReference>
<dbReference type="FunFam" id="3.30.420.10:FF:000045">
    <property type="entry name" value="3'-5' exonuclease DinG"/>
    <property type="match status" value="1"/>
</dbReference>
<dbReference type="GO" id="GO:0008408">
    <property type="term" value="F:3'-5' exonuclease activity"/>
    <property type="evidence" value="ECO:0007669"/>
    <property type="project" value="TreeGrafter"/>
</dbReference>
<evidence type="ECO:0000256" key="6">
    <source>
        <dbReference type="SAM" id="Phobius"/>
    </source>
</evidence>
<dbReference type="AlphaFoldDB" id="A0A4R3LJH2"/>
<dbReference type="SUPFAM" id="SSF55785">
    <property type="entry name" value="PYP-like sensor domain (PAS domain)"/>
    <property type="match status" value="1"/>
</dbReference>
<feature type="coiled-coil region" evidence="5">
    <location>
        <begin position="125"/>
        <end position="156"/>
    </location>
</feature>
<dbReference type="GO" id="GO:0003887">
    <property type="term" value="F:DNA-directed DNA polymerase activity"/>
    <property type="evidence" value="ECO:0007669"/>
    <property type="project" value="UniProtKB-EC"/>
</dbReference>
<keyword evidence="6" id="KW-1133">Transmembrane helix</keyword>
<dbReference type="PANTHER" id="PTHR30231">
    <property type="entry name" value="DNA POLYMERASE III SUBUNIT EPSILON"/>
    <property type="match status" value="1"/>
</dbReference>
<protein>
    <recommendedName>
        <fullName evidence="1">DNA-directed DNA polymerase</fullName>
        <ecNumber evidence="1">2.7.7.7</ecNumber>
    </recommendedName>
</protein>
<dbReference type="InterPro" id="IPR006054">
    <property type="entry name" value="DnaQ"/>
</dbReference>
<dbReference type="Proteomes" id="UP000295536">
    <property type="component" value="Unassembled WGS sequence"/>
</dbReference>
<dbReference type="GO" id="GO:0003677">
    <property type="term" value="F:DNA binding"/>
    <property type="evidence" value="ECO:0007669"/>
    <property type="project" value="InterPro"/>
</dbReference>
<dbReference type="EMBL" id="SMAH01000001">
    <property type="protein sequence ID" value="TCS99950.1"/>
    <property type="molecule type" value="Genomic_DNA"/>
</dbReference>
<dbReference type="Gene3D" id="3.30.420.10">
    <property type="entry name" value="Ribonuclease H-like superfamily/Ribonuclease H"/>
    <property type="match status" value="1"/>
</dbReference>
<dbReference type="EMBL" id="VJNC01000003">
    <property type="protein sequence ID" value="TSE23335.1"/>
    <property type="molecule type" value="Genomic_DNA"/>
</dbReference>
<dbReference type="RefSeq" id="WP_132961403.1">
    <property type="nucleotide sequence ID" value="NZ_SMAH01000001.1"/>
</dbReference>
<keyword evidence="6" id="KW-0472">Membrane</keyword>
<reference evidence="8 10" key="1">
    <citation type="submission" date="2019-03" db="EMBL/GenBank/DDBJ databases">
        <title>Genomic Encyclopedia of Type Strains, Phase IV (KMG-IV): sequencing the most valuable type-strain genomes for metagenomic binning, comparative biology and taxonomic classification.</title>
        <authorList>
            <person name="Goeker M."/>
        </authorList>
    </citation>
    <scope>NUCLEOTIDE SEQUENCE [LARGE SCALE GENOMIC DNA]</scope>
    <source>
        <strain evidence="8 10">DSM 12034</strain>
    </source>
</reference>
<evidence type="ECO:0000256" key="4">
    <source>
        <dbReference type="ARBA" id="ARBA00049244"/>
    </source>
</evidence>
<dbReference type="PANTHER" id="PTHR30231:SF41">
    <property type="entry name" value="DNA POLYMERASE III SUBUNIT EPSILON"/>
    <property type="match status" value="1"/>
</dbReference>
<keyword evidence="5" id="KW-0175">Coiled coil</keyword>
<keyword evidence="9" id="KW-0808">Transferase</keyword>
<feature type="domain" description="Exonuclease" evidence="7">
    <location>
        <begin position="539"/>
        <end position="707"/>
    </location>
</feature>
<dbReference type="InterPro" id="IPR012337">
    <property type="entry name" value="RNaseH-like_sf"/>
</dbReference>
<evidence type="ECO:0000313" key="8">
    <source>
        <dbReference type="EMBL" id="TCS99950.1"/>
    </source>
</evidence>
<comment type="function">
    <text evidence="2">DNA polymerase III is a complex, multichain enzyme responsible for most of the replicative synthesis in bacteria. The epsilon subunit contain the editing function and is a proofreading 3'-5' exonuclease.</text>
</comment>
<gene>
    <name evidence="9" type="primary">polC</name>
    <name evidence="8" type="ORF">EDC36_101224</name>
    <name evidence="9" type="ORF">Tigna_00718</name>
</gene>
<dbReference type="Pfam" id="PF00929">
    <property type="entry name" value="RNase_T"/>
    <property type="match status" value="1"/>
</dbReference>
<dbReference type="GO" id="GO:0005829">
    <property type="term" value="C:cytosol"/>
    <property type="evidence" value="ECO:0007669"/>
    <property type="project" value="TreeGrafter"/>
</dbReference>
<comment type="caution">
    <text evidence="8">The sequence shown here is derived from an EMBL/GenBank/DDBJ whole genome shotgun (WGS) entry which is preliminary data.</text>
</comment>
<dbReference type="OrthoDB" id="9803913at2"/>
<dbReference type="GO" id="GO:0045004">
    <property type="term" value="P:DNA replication proofreading"/>
    <property type="evidence" value="ECO:0007669"/>
    <property type="project" value="TreeGrafter"/>
</dbReference>
<dbReference type="SMART" id="SM00479">
    <property type="entry name" value="EXOIII"/>
    <property type="match status" value="1"/>
</dbReference>
<comment type="catalytic activity">
    <reaction evidence="4">
        <text>DNA(n) + a 2'-deoxyribonucleoside 5'-triphosphate = DNA(n+1) + diphosphate</text>
        <dbReference type="Rhea" id="RHEA:22508"/>
        <dbReference type="Rhea" id="RHEA-COMP:17339"/>
        <dbReference type="Rhea" id="RHEA-COMP:17340"/>
        <dbReference type="ChEBI" id="CHEBI:33019"/>
        <dbReference type="ChEBI" id="CHEBI:61560"/>
        <dbReference type="ChEBI" id="CHEBI:173112"/>
        <dbReference type="EC" id="2.7.7.7"/>
    </reaction>
</comment>
<dbReference type="NCBIfam" id="TIGR00573">
    <property type="entry name" value="dnaq"/>
    <property type="match status" value="1"/>
</dbReference>
<keyword evidence="6" id="KW-0812">Transmembrane</keyword>
<proteinExistence type="predicted"/>
<feature type="transmembrane region" description="Helical" evidence="6">
    <location>
        <begin position="9"/>
        <end position="33"/>
    </location>
</feature>
<evidence type="ECO:0000256" key="2">
    <source>
        <dbReference type="ARBA" id="ARBA00025483"/>
    </source>
</evidence>
<comment type="subunit">
    <text evidence="3">DNA polymerase III contains a core (composed of alpha, epsilon and theta chains) that associates with a tau subunit. This core dimerizes to form the POLIII' complex. PolIII' associates with the gamma complex (composed of gamma, delta, delta', psi and chi chains) and with the beta chain to form the complete DNA polymerase III complex.</text>
</comment>
<keyword evidence="11" id="KW-1185">Reference proteome</keyword>
<evidence type="ECO:0000259" key="7">
    <source>
        <dbReference type="SMART" id="SM00479"/>
    </source>
</evidence>
<dbReference type="Proteomes" id="UP000315577">
    <property type="component" value="Unassembled WGS sequence"/>
</dbReference>
<dbReference type="InterPro" id="IPR013520">
    <property type="entry name" value="Ribonucl_H"/>
</dbReference>
<name>A0A4R3LJH2_9BURK</name>
<dbReference type="Gene3D" id="3.30.450.20">
    <property type="entry name" value="PAS domain"/>
    <property type="match status" value="1"/>
</dbReference>
<keyword evidence="9" id="KW-0548">Nucleotidyltransferase</keyword>
<reference evidence="9 11" key="2">
    <citation type="submission" date="2019-07" db="EMBL/GenBank/DDBJ databases">
        <title>Tepidimonas ignava SPS-1037 draft genome.</title>
        <authorList>
            <person name="Da Costa M.S."/>
            <person name="Froufe H.J.C."/>
            <person name="Egas C."/>
            <person name="Albuquerque L."/>
        </authorList>
    </citation>
    <scope>NUCLEOTIDE SEQUENCE [LARGE SCALE GENOMIC DNA]</scope>
    <source>
        <strain evidence="9 11">SPS-1037</strain>
    </source>
</reference>
<dbReference type="EC" id="2.7.7.7" evidence="1"/>
<evidence type="ECO:0000256" key="3">
    <source>
        <dbReference type="ARBA" id="ARBA00026073"/>
    </source>
</evidence>
<accession>A0A4R3LJH2</accession>
<dbReference type="CDD" id="cd06127">
    <property type="entry name" value="DEDDh"/>
    <property type="match status" value="1"/>
</dbReference>